<name>A0A0E9QM46_ANGAN</name>
<organism evidence="1">
    <name type="scientific">Anguilla anguilla</name>
    <name type="common">European freshwater eel</name>
    <name type="synonym">Muraena anguilla</name>
    <dbReference type="NCBI Taxonomy" id="7936"/>
    <lineage>
        <taxon>Eukaryota</taxon>
        <taxon>Metazoa</taxon>
        <taxon>Chordata</taxon>
        <taxon>Craniata</taxon>
        <taxon>Vertebrata</taxon>
        <taxon>Euteleostomi</taxon>
        <taxon>Actinopterygii</taxon>
        <taxon>Neopterygii</taxon>
        <taxon>Teleostei</taxon>
        <taxon>Anguilliformes</taxon>
        <taxon>Anguillidae</taxon>
        <taxon>Anguilla</taxon>
    </lineage>
</organism>
<dbReference type="AlphaFoldDB" id="A0A0E9QM46"/>
<reference evidence="1" key="2">
    <citation type="journal article" date="2015" name="Fish Shellfish Immunol.">
        <title>Early steps in the European eel (Anguilla anguilla)-Vibrio vulnificus interaction in the gills: Role of the RtxA13 toxin.</title>
        <authorList>
            <person name="Callol A."/>
            <person name="Pajuelo D."/>
            <person name="Ebbesson L."/>
            <person name="Teles M."/>
            <person name="MacKenzie S."/>
            <person name="Amaro C."/>
        </authorList>
    </citation>
    <scope>NUCLEOTIDE SEQUENCE</scope>
</reference>
<proteinExistence type="predicted"/>
<evidence type="ECO:0000313" key="1">
    <source>
        <dbReference type="EMBL" id="JAH17153.1"/>
    </source>
</evidence>
<accession>A0A0E9QM46</accession>
<sequence>MVLILVLEHYPVIVFLASGRY</sequence>
<protein>
    <submittedName>
        <fullName evidence="1">Uncharacterized protein</fullName>
    </submittedName>
</protein>
<dbReference type="EMBL" id="GBXM01091424">
    <property type="protein sequence ID" value="JAH17153.1"/>
    <property type="molecule type" value="Transcribed_RNA"/>
</dbReference>
<reference evidence="1" key="1">
    <citation type="submission" date="2014-11" db="EMBL/GenBank/DDBJ databases">
        <authorList>
            <person name="Amaro Gonzalez C."/>
        </authorList>
    </citation>
    <scope>NUCLEOTIDE SEQUENCE</scope>
</reference>